<sequence length="519" mass="56553">MLSSTKPRSHQPRNSHTSSSISSPPVDIPPSDTIPATPPSNSTPTPGARRPSISTTMHWLSRSTTQHNTPYTPSKPVKISEPKLVRGIDTLAHPRNGALGTGATVVRTPDEALRETGIRLTFDGKNNETPRPSKPRKEKKASISKTIGHIYPVGAAFVDYSAPNSPPLPPLPVPESDEEHVLSRSSTESERSSPKRPTGAAARPSPAPVPRSPSLRPSLKIRSTISSEDVVPPLPSAVPAPSCPPFKPILMSEVPSHPVDSEKVIVTIETCTVTYKTSLETLRSRPSNLSKYIDSLLSPQRTKSSTSSVYSESDSDHEHMTVYRQHLASQGLLPQPFYNIHLFLDRPSSPYGHILTYLRSPPAPEHPECIPRAIMYQQSTGARLESLIELRDEAAYLKLDALHKLCVDEIRKGHAPKMHARGNSTSGQSINSVHSMQASLCTMQTLPERVEPDTRVSLHSLGVSKSERDLNSLSDQSTAPSSRGPPTPHSWENGFAPGHMRNRSLPATRPPKNPPPGWI</sequence>
<dbReference type="VEuPathDB" id="FungiDB:CC1G_00352"/>
<name>A8NXN1_COPC7</name>
<evidence type="ECO:0000313" key="2">
    <source>
        <dbReference type="EMBL" id="EAU84833.2"/>
    </source>
</evidence>
<gene>
    <name evidence="2" type="ORF">CC1G_00352</name>
</gene>
<organism evidence="2 3">
    <name type="scientific">Coprinopsis cinerea (strain Okayama-7 / 130 / ATCC MYA-4618 / FGSC 9003)</name>
    <name type="common">Inky cap fungus</name>
    <name type="synonym">Hormographiella aspergillata</name>
    <dbReference type="NCBI Taxonomy" id="240176"/>
    <lineage>
        <taxon>Eukaryota</taxon>
        <taxon>Fungi</taxon>
        <taxon>Dikarya</taxon>
        <taxon>Basidiomycota</taxon>
        <taxon>Agaricomycotina</taxon>
        <taxon>Agaricomycetes</taxon>
        <taxon>Agaricomycetidae</taxon>
        <taxon>Agaricales</taxon>
        <taxon>Agaricineae</taxon>
        <taxon>Psathyrellaceae</taxon>
        <taxon>Coprinopsis</taxon>
    </lineage>
</organism>
<dbReference type="GeneID" id="6013772"/>
<dbReference type="HOGENOM" id="CLU_548729_0_0_1"/>
<dbReference type="InterPro" id="IPR011333">
    <property type="entry name" value="SKP1/BTB/POZ_sf"/>
</dbReference>
<protein>
    <recommendedName>
        <fullName evidence="4">BTB domain-containing protein</fullName>
    </recommendedName>
</protein>
<feature type="compositionally biased region" description="Basic and acidic residues" evidence="1">
    <location>
        <begin position="179"/>
        <end position="193"/>
    </location>
</feature>
<feature type="compositionally biased region" description="Pro residues" evidence="1">
    <location>
        <begin position="508"/>
        <end position="519"/>
    </location>
</feature>
<feature type="compositionally biased region" description="Polar residues" evidence="1">
    <location>
        <begin position="52"/>
        <end position="72"/>
    </location>
</feature>
<evidence type="ECO:0008006" key="4">
    <source>
        <dbReference type="Google" id="ProtNLM"/>
    </source>
</evidence>
<proteinExistence type="predicted"/>
<dbReference type="Gene3D" id="3.30.710.10">
    <property type="entry name" value="Potassium Channel Kv1.1, Chain A"/>
    <property type="match status" value="1"/>
</dbReference>
<feature type="compositionally biased region" description="Low complexity" evidence="1">
    <location>
        <begin position="17"/>
        <end position="46"/>
    </location>
</feature>
<dbReference type="Proteomes" id="UP000001861">
    <property type="component" value="Unassembled WGS sequence"/>
</dbReference>
<dbReference type="InParanoid" id="A8NXN1"/>
<keyword evidence="3" id="KW-1185">Reference proteome</keyword>
<accession>A8NXN1</accession>
<feature type="compositionally biased region" description="Polar residues" evidence="1">
    <location>
        <begin position="471"/>
        <end position="481"/>
    </location>
</feature>
<dbReference type="RefSeq" id="XP_001837216.2">
    <property type="nucleotide sequence ID" value="XM_001837164.2"/>
</dbReference>
<feature type="region of interest" description="Disordered" evidence="1">
    <location>
        <begin position="1"/>
        <end position="80"/>
    </location>
</feature>
<comment type="caution">
    <text evidence="2">The sequence shown here is derived from an EMBL/GenBank/DDBJ whole genome shotgun (WGS) entry which is preliminary data.</text>
</comment>
<dbReference type="OrthoDB" id="3363734at2759"/>
<dbReference type="eggNOG" id="ENOG502SJNW">
    <property type="taxonomic scope" value="Eukaryota"/>
</dbReference>
<reference evidence="2 3" key="1">
    <citation type="journal article" date="2010" name="Proc. Natl. Acad. Sci. U.S.A.">
        <title>Insights into evolution of multicellular fungi from the assembled chromosomes of the mushroom Coprinopsis cinerea (Coprinus cinereus).</title>
        <authorList>
            <person name="Stajich J.E."/>
            <person name="Wilke S.K."/>
            <person name="Ahren D."/>
            <person name="Au C.H."/>
            <person name="Birren B.W."/>
            <person name="Borodovsky M."/>
            <person name="Burns C."/>
            <person name="Canback B."/>
            <person name="Casselton L.A."/>
            <person name="Cheng C.K."/>
            <person name="Deng J."/>
            <person name="Dietrich F.S."/>
            <person name="Fargo D.C."/>
            <person name="Farman M.L."/>
            <person name="Gathman A.C."/>
            <person name="Goldberg J."/>
            <person name="Guigo R."/>
            <person name="Hoegger P.J."/>
            <person name="Hooker J.B."/>
            <person name="Huggins A."/>
            <person name="James T.Y."/>
            <person name="Kamada T."/>
            <person name="Kilaru S."/>
            <person name="Kodira C."/>
            <person name="Kues U."/>
            <person name="Kupfer D."/>
            <person name="Kwan H.S."/>
            <person name="Lomsadze A."/>
            <person name="Li W."/>
            <person name="Lilly W.W."/>
            <person name="Ma L.J."/>
            <person name="Mackey A.J."/>
            <person name="Manning G."/>
            <person name="Martin F."/>
            <person name="Muraguchi H."/>
            <person name="Natvig D.O."/>
            <person name="Palmerini H."/>
            <person name="Ramesh M.A."/>
            <person name="Rehmeyer C.J."/>
            <person name="Roe B.A."/>
            <person name="Shenoy N."/>
            <person name="Stanke M."/>
            <person name="Ter-Hovhannisyan V."/>
            <person name="Tunlid A."/>
            <person name="Velagapudi R."/>
            <person name="Vision T.J."/>
            <person name="Zeng Q."/>
            <person name="Zolan M.E."/>
            <person name="Pukkila P.J."/>
        </authorList>
    </citation>
    <scope>NUCLEOTIDE SEQUENCE [LARGE SCALE GENOMIC DNA]</scope>
    <source>
        <strain evidence="3">Okayama-7 / 130 / ATCC MYA-4618 / FGSC 9003</strain>
    </source>
</reference>
<dbReference type="KEGG" id="cci:CC1G_00352"/>
<feature type="region of interest" description="Disordered" evidence="1">
    <location>
        <begin position="119"/>
        <end position="144"/>
    </location>
</feature>
<feature type="region of interest" description="Disordered" evidence="1">
    <location>
        <begin position="166"/>
        <end position="217"/>
    </location>
</feature>
<evidence type="ECO:0000313" key="3">
    <source>
        <dbReference type="Proteomes" id="UP000001861"/>
    </source>
</evidence>
<dbReference type="OMA" id="LRDEACY"/>
<evidence type="ECO:0000256" key="1">
    <source>
        <dbReference type="SAM" id="MobiDB-lite"/>
    </source>
</evidence>
<dbReference type="EMBL" id="AACS02000005">
    <property type="protein sequence ID" value="EAU84833.2"/>
    <property type="molecule type" value="Genomic_DNA"/>
</dbReference>
<dbReference type="AlphaFoldDB" id="A8NXN1"/>
<feature type="region of interest" description="Disordered" evidence="1">
    <location>
        <begin position="461"/>
        <end position="519"/>
    </location>
</feature>